<feature type="region of interest" description="Disordered" evidence="4">
    <location>
        <begin position="52"/>
        <end position="90"/>
    </location>
</feature>
<dbReference type="InterPro" id="IPR003599">
    <property type="entry name" value="Ig_sub"/>
</dbReference>
<proteinExistence type="predicted"/>
<dbReference type="PANTHER" id="PTHR47633">
    <property type="entry name" value="IMMUNOGLOBULIN"/>
    <property type="match status" value="1"/>
</dbReference>
<feature type="compositionally biased region" description="Basic and acidic residues" evidence="4">
    <location>
        <begin position="70"/>
        <end position="84"/>
    </location>
</feature>
<dbReference type="Pfam" id="PF07679">
    <property type="entry name" value="I-set"/>
    <property type="match status" value="1"/>
</dbReference>
<evidence type="ECO:0000313" key="6">
    <source>
        <dbReference type="Ensembl" id="ENSOSIP00000018353.1"/>
    </source>
</evidence>
<dbReference type="GeneTree" id="ENSGT01110000267173"/>
<evidence type="ECO:0000256" key="4">
    <source>
        <dbReference type="SAM" id="MobiDB-lite"/>
    </source>
</evidence>
<protein>
    <recommendedName>
        <fullName evidence="5">Ig-like domain-containing protein</fullName>
    </recommendedName>
</protein>
<organism evidence="6 7">
    <name type="scientific">Oryzias sinensis</name>
    <name type="common">Chinese medaka</name>
    <dbReference type="NCBI Taxonomy" id="183150"/>
    <lineage>
        <taxon>Eukaryota</taxon>
        <taxon>Metazoa</taxon>
        <taxon>Chordata</taxon>
        <taxon>Craniata</taxon>
        <taxon>Vertebrata</taxon>
        <taxon>Euteleostomi</taxon>
        <taxon>Actinopterygii</taxon>
        <taxon>Neopterygii</taxon>
        <taxon>Teleostei</taxon>
        <taxon>Neoteleostei</taxon>
        <taxon>Acanthomorphata</taxon>
        <taxon>Ovalentaria</taxon>
        <taxon>Atherinomorphae</taxon>
        <taxon>Beloniformes</taxon>
        <taxon>Adrianichthyidae</taxon>
        <taxon>Oryziinae</taxon>
        <taxon>Oryzias</taxon>
    </lineage>
</organism>
<evidence type="ECO:0000256" key="2">
    <source>
        <dbReference type="ARBA" id="ARBA00022490"/>
    </source>
</evidence>
<dbReference type="InterPro" id="IPR013098">
    <property type="entry name" value="Ig_I-set"/>
</dbReference>
<dbReference type="InterPro" id="IPR013783">
    <property type="entry name" value="Ig-like_fold"/>
</dbReference>
<dbReference type="InterPro" id="IPR036179">
    <property type="entry name" value="Ig-like_dom_sf"/>
</dbReference>
<keyword evidence="2" id="KW-0963">Cytoplasm</keyword>
<keyword evidence="7" id="KW-1185">Reference proteome</keyword>
<dbReference type="InterPro" id="IPR003598">
    <property type="entry name" value="Ig_sub2"/>
</dbReference>
<sequence length="221" mass="25188">RRLFLEGAVPHLVMSQCENPPVFVDWEGLGLQRRFLNELLRNEIQESLTLTDKTRTHELKPETKSVSQPERGREVDLTPHDKPPKFTKAIESSEVPQGGQCFFRYVVTGQPLPDIQWLKGSFHIQPNEFCVIINNPDGSGFIQMKNVKLEHSGVYTCKAFNQHGEDCCTADLLVMIYTISTEDRQIIPSEEVVPLREVEVFTAAPKREQHTHQAAVLQSHE</sequence>
<dbReference type="SMART" id="SM00409">
    <property type="entry name" value="IG"/>
    <property type="match status" value="1"/>
</dbReference>
<comment type="subcellular location">
    <subcellularLocation>
        <location evidence="1">Cytoplasm</location>
    </subcellularLocation>
</comment>
<evidence type="ECO:0000259" key="5">
    <source>
        <dbReference type="PROSITE" id="PS50835"/>
    </source>
</evidence>
<dbReference type="FunFam" id="2.60.40.10:FF:000425">
    <property type="entry name" value="Myosin light chain kinase"/>
    <property type="match status" value="1"/>
</dbReference>
<dbReference type="Gene3D" id="2.60.40.10">
    <property type="entry name" value="Immunoglobulins"/>
    <property type="match status" value="1"/>
</dbReference>
<feature type="compositionally biased region" description="Basic and acidic residues" evidence="4">
    <location>
        <begin position="52"/>
        <end position="63"/>
    </location>
</feature>
<accession>A0A8C7XUV2</accession>
<dbReference type="SUPFAM" id="SSF48726">
    <property type="entry name" value="Immunoglobulin"/>
    <property type="match status" value="1"/>
</dbReference>
<evidence type="ECO:0000256" key="3">
    <source>
        <dbReference type="ARBA" id="ARBA00023319"/>
    </source>
</evidence>
<dbReference type="Proteomes" id="UP000694383">
    <property type="component" value="Unplaced"/>
</dbReference>
<feature type="domain" description="Ig-like" evidence="5">
    <location>
        <begin position="84"/>
        <end position="180"/>
    </location>
</feature>
<evidence type="ECO:0000256" key="1">
    <source>
        <dbReference type="ARBA" id="ARBA00004496"/>
    </source>
</evidence>
<reference evidence="6" key="2">
    <citation type="submission" date="2025-09" db="UniProtKB">
        <authorList>
            <consortium name="Ensembl"/>
        </authorList>
    </citation>
    <scope>IDENTIFICATION</scope>
</reference>
<dbReference type="Ensembl" id="ENSOSIT00000019384.1">
    <property type="protein sequence ID" value="ENSOSIP00000018353.1"/>
    <property type="gene ID" value="ENSOSIG00000009982.1"/>
</dbReference>
<dbReference type="AlphaFoldDB" id="A0A8C7XUV2"/>
<dbReference type="GO" id="GO:0005737">
    <property type="term" value="C:cytoplasm"/>
    <property type="evidence" value="ECO:0007669"/>
    <property type="project" value="UniProtKB-SubCell"/>
</dbReference>
<dbReference type="PROSITE" id="PS50835">
    <property type="entry name" value="IG_LIKE"/>
    <property type="match status" value="1"/>
</dbReference>
<dbReference type="SMART" id="SM00408">
    <property type="entry name" value="IGc2"/>
    <property type="match status" value="1"/>
</dbReference>
<dbReference type="InterPro" id="IPR007110">
    <property type="entry name" value="Ig-like_dom"/>
</dbReference>
<reference evidence="6" key="1">
    <citation type="submission" date="2025-08" db="UniProtKB">
        <authorList>
            <consortium name="Ensembl"/>
        </authorList>
    </citation>
    <scope>IDENTIFICATION</scope>
</reference>
<evidence type="ECO:0000313" key="7">
    <source>
        <dbReference type="Proteomes" id="UP000694383"/>
    </source>
</evidence>
<name>A0A8C7XUV2_9TELE</name>
<keyword evidence="3" id="KW-0393">Immunoglobulin domain</keyword>